<dbReference type="Pfam" id="PF02837">
    <property type="entry name" value="Glyco_hydro_2_N"/>
    <property type="match status" value="1"/>
</dbReference>
<dbReference type="InterPro" id="IPR006104">
    <property type="entry name" value="Glyco_hydro_2_N"/>
</dbReference>
<keyword evidence="4" id="KW-1185">Reference proteome</keyword>
<evidence type="ECO:0000259" key="2">
    <source>
        <dbReference type="Pfam" id="PF02837"/>
    </source>
</evidence>
<dbReference type="Gene3D" id="2.60.120.260">
    <property type="entry name" value="Galactose-binding domain-like"/>
    <property type="match status" value="1"/>
</dbReference>
<dbReference type="Proteomes" id="UP001247805">
    <property type="component" value="Unassembled WGS sequence"/>
</dbReference>
<comment type="similarity">
    <text evidence="1">Belongs to the glycosyl hydrolase 2 family.</text>
</comment>
<accession>A0ABU3SW37</accession>
<proteinExistence type="inferred from homology"/>
<dbReference type="EMBL" id="JAWDIO010000002">
    <property type="protein sequence ID" value="MDU0354203.1"/>
    <property type="molecule type" value="Genomic_DNA"/>
</dbReference>
<comment type="caution">
    <text evidence="3">The sequence shown here is derived from an EMBL/GenBank/DDBJ whole genome shotgun (WGS) entry which is preliminary data.</text>
</comment>
<name>A0ABU3SW37_9ALTE</name>
<protein>
    <recommendedName>
        <fullName evidence="2">Glycosyl hydrolases family 2 sugar binding domain-containing protein</fullName>
    </recommendedName>
</protein>
<dbReference type="InterPro" id="IPR051913">
    <property type="entry name" value="GH2_Domain-Containing"/>
</dbReference>
<dbReference type="RefSeq" id="WP_316025819.1">
    <property type="nucleotide sequence ID" value="NZ_JAWDIO010000002.1"/>
</dbReference>
<dbReference type="SUPFAM" id="SSF49785">
    <property type="entry name" value="Galactose-binding domain-like"/>
    <property type="match status" value="1"/>
</dbReference>
<organism evidence="3 4">
    <name type="scientific">Paraglaciecola aquimarina</name>
    <dbReference type="NCBI Taxonomy" id="1235557"/>
    <lineage>
        <taxon>Bacteria</taxon>
        <taxon>Pseudomonadati</taxon>
        <taxon>Pseudomonadota</taxon>
        <taxon>Gammaproteobacteria</taxon>
        <taxon>Alteromonadales</taxon>
        <taxon>Alteromonadaceae</taxon>
        <taxon>Paraglaciecola</taxon>
    </lineage>
</organism>
<dbReference type="PANTHER" id="PTHR42732:SF1">
    <property type="entry name" value="BETA-MANNOSIDASE"/>
    <property type="match status" value="1"/>
</dbReference>
<feature type="domain" description="Glycosyl hydrolases family 2 sugar binding" evidence="2">
    <location>
        <begin position="86"/>
        <end position="144"/>
    </location>
</feature>
<evidence type="ECO:0000313" key="3">
    <source>
        <dbReference type="EMBL" id="MDU0354203.1"/>
    </source>
</evidence>
<dbReference type="PANTHER" id="PTHR42732">
    <property type="entry name" value="BETA-GALACTOSIDASE"/>
    <property type="match status" value="1"/>
</dbReference>
<reference evidence="3 4" key="1">
    <citation type="submission" date="2023-10" db="EMBL/GenBank/DDBJ databases">
        <title>Glaciecola aquimarina strain GGW-M5 nov., isolated from a coastal seawater.</title>
        <authorList>
            <person name="Bayburt H."/>
            <person name="Kim J.M."/>
            <person name="Choi B.J."/>
            <person name="Jeon C.O."/>
        </authorList>
    </citation>
    <scope>NUCLEOTIDE SEQUENCE [LARGE SCALE GENOMIC DNA]</scope>
    <source>
        <strain evidence="3 4">KCTC 32108</strain>
    </source>
</reference>
<sequence>MKFTAAINTTLLVICLLASPVVLAYKRGISLDFNWKFHLGDVSGAQARGFNDQDWRILDLPHDFSIEGEYDKNNPAGWSGGYLPTGIGWYRKHLSVPQKWQGKRLILRFDGVYLNSDVWVNGQHVGHRPNGYVSFSYDITPYLQGPYGGATLKALILLCELIIA</sequence>
<evidence type="ECO:0000313" key="4">
    <source>
        <dbReference type="Proteomes" id="UP001247805"/>
    </source>
</evidence>
<gene>
    <name evidence="3" type="ORF">RS130_09885</name>
</gene>
<evidence type="ECO:0000256" key="1">
    <source>
        <dbReference type="ARBA" id="ARBA00007401"/>
    </source>
</evidence>
<dbReference type="InterPro" id="IPR008979">
    <property type="entry name" value="Galactose-bd-like_sf"/>
</dbReference>